<dbReference type="SUPFAM" id="SSF161098">
    <property type="entry name" value="MetI-like"/>
    <property type="match status" value="1"/>
</dbReference>
<evidence type="ECO:0000256" key="3">
    <source>
        <dbReference type="ARBA" id="ARBA00022475"/>
    </source>
</evidence>
<keyword evidence="3" id="KW-1003">Cell membrane</keyword>
<proteinExistence type="inferred from homology"/>
<dbReference type="PROSITE" id="PS50928">
    <property type="entry name" value="ABC_TM1"/>
    <property type="match status" value="1"/>
</dbReference>
<name>S5DUV3_9ACTN</name>
<feature type="transmembrane region" description="Helical" evidence="7">
    <location>
        <begin position="73"/>
        <end position="94"/>
    </location>
</feature>
<keyword evidence="5 7" id="KW-1133">Transmembrane helix</keyword>
<reference evidence="9" key="1">
    <citation type="journal article" date="2013" name="Sci. Rep.">
        <title>Metagenomics uncovers a new group of low GC and ultra-small marine Actinobacteria.</title>
        <authorList>
            <person name="Ghai R."/>
            <person name="Mizuno C.M."/>
            <person name="Picazo A."/>
            <person name="Camacho A."/>
            <person name="Rodriguez-Valera F."/>
        </authorList>
    </citation>
    <scope>NUCLEOTIDE SEQUENCE</scope>
</reference>
<dbReference type="EMBL" id="KC811108">
    <property type="protein sequence ID" value="AGQ18672.1"/>
    <property type="molecule type" value="Genomic_DNA"/>
</dbReference>
<dbReference type="CDD" id="cd06261">
    <property type="entry name" value="TM_PBP2"/>
    <property type="match status" value="1"/>
</dbReference>
<accession>S5DUV3</accession>
<evidence type="ECO:0000259" key="8">
    <source>
        <dbReference type="PROSITE" id="PS50928"/>
    </source>
</evidence>
<evidence type="ECO:0000256" key="6">
    <source>
        <dbReference type="ARBA" id="ARBA00023136"/>
    </source>
</evidence>
<feature type="transmembrane region" description="Helical" evidence="7">
    <location>
        <begin position="195"/>
        <end position="222"/>
    </location>
</feature>
<organism evidence="9">
    <name type="scientific">Candidatus Actinomarina minuta</name>
    <dbReference type="NCBI Taxonomy" id="1389454"/>
    <lineage>
        <taxon>Bacteria</taxon>
        <taxon>Bacillati</taxon>
        <taxon>Actinomycetota</taxon>
        <taxon>Actinomycetes</taxon>
        <taxon>Candidatus Actinomarinidae</taxon>
        <taxon>Candidatus Actinomarinales</taxon>
        <taxon>Candidatus Actinomarineae</taxon>
        <taxon>Candidatus Actinomarinaceae</taxon>
        <taxon>Candidatus Actinomarina</taxon>
    </lineage>
</organism>
<evidence type="ECO:0000256" key="7">
    <source>
        <dbReference type="RuleBase" id="RU363032"/>
    </source>
</evidence>
<dbReference type="AlphaFoldDB" id="S5DUV3"/>
<comment type="subcellular location">
    <subcellularLocation>
        <location evidence="1 7">Cell membrane</location>
        <topology evidence="1 7">Multi-pass membrane protein</topology>
    </subcellularLocation>
</comment>
<evidence type="ECO:0000256" key="5">
    <source>
        <dbReference type="ARBA" id="ARBA00022989"/>
    </source>
</evidence>
<keyword evidence="2 7" id="KW-0813">Transport</keyword>
<dbReference type="GO" id="GO:0015416">
    <property type="term" value="F:ABC-type phosphonate transporter activity"/>
    <property type="evidence" value="ECO:0007669"/>
    <property type="project" value="InterPro"/>
</dbReference>
<dbReference type="NCBIfam" id="TIGR01097">
    <property type="entry name" value="PhnE"/>
    <property type="match status" value="1"/>
</dbReference>
<dbReference type="InterPro" id="IPR035906">
    <property type="entry name" value="MetI-like_sf"/>
</dbReference>
<keyword evidence="4 7" id="KW-0812">Transmembrane</keyword>
<sequence length="260" mass="28837">MINYPKKPSPSLLVLIGIPAGILFSVFSFLQIGFNFQDFKNNLSNRYLVTDPLFNPKWAWAWENSSDALVETIQIAILASIIGCAVALPLSFYASRATNLNKYSYFVYKSFLNLVRTIPDLFWAMIFTVAVGIGPFAGVLALLMFSLAIMGKLLSETIDSIDPGPMEAAKATGASHNQSVFTSALPQVLPNFTAYFLYIFELCIRASVILGLVGAGGVGRIIETQRIFLRFDRISPIIVLILVVVILIEQFSVWLRRKIL</sequence>
<dbReference type="PANTHER" id="PTHR30043:SF1">
    <property type="entry name" value="ABC TRANSPORT SYSTEM PERMEASE PROTEIN P69"/>
    <property type="match status" value="1"/>
</dbReference>
<dbReference type="GO" id="GO:0005886">
    <property type="term" value="C:plasma membrane"/>
    <property type="evidence" value="ECO:0007669"/>
    <property type="project" value="UniProtKB-SubCell"/>
</dbReference>
<feature type="transmembrane region" description="Helical" evidence="7">
    <location>
        <begin position="121"/>
        <end position="149"/>
    </location>
</feature>
<protein>
    <submittedName>
        <fullName evidence="9">ABC-type phosphate/phosphonate transport system, permease component</fullName>
    </submittedName>
</protein>
<dbReference type="Gene3D" id="1.10.3720.10">
    <property type="entry name" value="MetI-like"/>
    <property type="match status" value="1"/>
</dbReference>
<dbReference type="PANTHER" id="PTHR30043">
    <property type="entry name" value="PHOSPHONATES TRANSPORT SYSTEM PERMEASE PROTEIN"/>
    <property type="match status" value="1"/>
</dbReference>
<evidence type="ECO:0000256" key="4">
    <source>
        <dbReference type="ARBA" id="ARBA00022692"/>
    </source>
</evidence>
<keyword evidence="6 7" id="KW-0472">Membrane</keyword>
<dbReference type="InterPro" id="IPR000515">
    <property type="entry name" value="MetI-like"/>
</dbReference>
<evidence type="ECO:0000256" key="1">
    <source>
        <dbReference type="ARBA" id="ARBA00004651"/>
    </source>
</evidence>
<dbReference type="Pfam" id="PF00528">
    <property type="entry name" value="BPD_transp_1"/>
    <property type="match status" value="1"/>
</dbReference>
<feature type="transmembrane region" description="Helical" evidence="7">
    <location>
        <begin position="12"/>
        <end position="34"/>
    </location>
</feature>
<feature type="domain" description="ABC transmembrane type-1" evidence="8">
    <location>
        <begin position="69"/>
        <end position="252"/>
    </location>
</feature>
<comment type="similarity">
    <text evidence="7">Belongs to the binding-protein-dependent transport system permease family.</text>
</comment>
<evidence type="ECO:0000256" key="2">
    <source>
        <dbReference type="ARBA" id="ARBA00022448"/>
    </source>
</evidence>
<evidence type="ECO:0000313" key="9">
    <source>
        <dbReference type="EMBL" id="AGQ18672.1"/>
    </source>
</evidence>
<dbReference type="InterPro" id="IPR005769">
    <property type="entry name" value="PhnE/PtxC"/>
</dbReference>
<feature type="transmembrane region" description="Helical" evidence="7">
    <location>
        <begin position="234"/>
        <end position="255"/>
    </location>
</feature>